<dbReference type="EMBL" id="MF143631">
    <property type="protein sequence ID" value="AVA31132.1"/>
    <property type="molecule type" value="Genomic_DNA"/>
</dbReference>
<dbReference type="InterPro" id="IPR020387">
    <property type="entry name" value="AcMNPV_Orf112"/>
</dbReference>
<reference evidence="1 2" key="1">
    <citation type="journal article" date="2018" name="PLoS ONE">
        <title>Genome analysis of a novel Group I alphabaculovirus obtained from Oxyplax ochracea.</title>
        <authorList>
            <person name="Wang J."/>
            <person name="Hou D."/>
            <person name="Wang Q."/>
            <person name="Kuang W."/>
            <person name="Zhang L."/>
            <person name="Li J."/>
            <person name="Shen S."/>
            <person name="Deng F."/>
            <person name="Wang H."/>
            <person name="Hu Z."/>
            <person name="Wang M."/>
        </authorList>
    </citation>
    <scope>NUCLEOTIDE SEQUENCE [LARGE SCALE GENOMIC DNA]</scope>
    <source>
        <strain evidence="1">435</strain>
    </source>
</reference>
<sequence>MRDKLALLFVWYHKQNFILNTHKFPFWHNIQYHSKHFDCIVVYCVENDKELTLPTFENVTFVNFKKNFSSHYDYSVKEIINLACKIDYMKMCLILNVDLLKTNYEYLQLMDMDCIVKNIYWNRLYDGKYCFEPFYDKTISNLIGFKFNYNFDSYIENYATLIRVKLMDLNEIFFEFYKQQLFVIKANKNSDLYENYIKFVRSVYFNLYNFKFPDESGNLKLLPCVDMEFRRGGSWKDEIIKPLYDYVYDYNVKPEFPKFDLCCKIYRMILFETDLNKIYLVIKKLKDLNYDFSSQFEWSNSLQCNVNLYGVLCDRIENFDVSNFQYLLPLKTF</sequence>
<evidence type="ECO:0000313" key="2">
    <source>
        <dbReference type="Proteomes" id="UP000297028"/>
    </source>
</evidence>
<accession>A0A2L0WU12</accession>
<gene>
    <name evidence="1" type="ORF">Oxoc_ORF33</name>
</gene>
<keyword evidence="2" id="KW-1185">Reference proteome</keyword>
<dbReference type="Proteomes" id="UP000297028">
    <property type="component" value="Segment"/>
</dbReference>
<name>A0A2L0WU12_9ABAC</name>
<evidence type="ECO:0000313" key="1">
    <source>
        <dbReference type="EMBL" id="AVA31132.1"/>
    </source>
</evidence>
<proteinExistence type="predicted"/>
<organism evidence="1 2">
    <name type="scientific">Oxyplax ochracea nucleopolyhedrovirus</name>
    <dbReference type="NCBI Taxonomy" id="2083176"/>
    <lineage>
        <taxon>Viruses</taxon>
        <taxon>Viruses incertae sedis</taxon>
        <taxon>Naldaviricetes</taxon>
        <taxon>Lefavirales</taxon>
        <taxon>Baculoviridae</taxon>
        <taxon>Alphabaculovirus</taxon>
        <taxon>Alphabaculovirus oxochraceae</taxon>
    </lineage>
</organism>
<dbReference type="Pfam" id="PF10860">
    <property type="entry name" value="DUF2661"/>
    <property type="match status" value="1"/>
</dbReference>
<protein>
    <submittedName>
        <fullName evidence="1">Ac112/ac113</fullName>
    </submittedName>
</protein>